<dbReference type="Gene3D" id="1.10.10.10">
    <property type="entry name" value="Winged helix-like DNA-binding domain superfamily/Winged helix DNA-binding domain"/>
    <property type="match status" value="1"/>
</dbReference>
<dbReference type="FunFam" id="1.10.10.10:FF:000422">
    <property type="entry name" value="DNA-binding protein RFX7"/>
    <property type="match status" value="1"/>
</dbReference>
<feature type="compositionally biased region" description="Acidic residues" evidence="2">
    <location>
        <begin position="135"/>
        <end position="149"/>
    </location>
</feature>
<dbReference type="PANTHER" id="PTHR12619:SF5">
    <property type="entry name" value="TRANSCRIPTION FACTOR RFX4"/>
    <property type="match status" value="1"/>
</dbReference>
<dbReference type="SUPFAM" id="SSF46785">
    <property type="entry name" value="Winged helix' DNA-binding domain"/>
    <property type="match status" value="1"/>
</dbReference>
<dbReference type="GO" id="GO:0000981">
    <property type="term" value="F:DNA-binding transcription factor activity, RNA polymerase II-specific"/>
    <property type="evidence" value="ECO:0007669"/>
    <property type="project" value="TreeGrafter"/>
</dbReference>
<keyword evidence="1 4" id="KW-0238">DNA-binding</keyword>
<feature type="compositionally biased region" description="Low complexity" evidence="2">
    <location>
        <begin position="111"/>
        <end position="120"/>
    </location>
</feature>
<evidence type="ECO:0000256" key="1">
    <source>
        <dbReference type="ARBA" id="ARBA00023125"/>
    </source>
</evidence>
<dbReference type="GO" id="GO:0000978">
    <property type="term" value="F:RNA polymerase II cis-regulatory region sequence-specific DNA binding"/>
    <property type="evidence" value="ECO:0007669"/>
    <property type="project" value="TreeGrafter"/>
</dbReference>
<evidence type="ECO:0000313" key="4">
    <source>
        <dbReference type="EMBL" id="KAA8911139.1"/>
    </source>
</evidence>
<dbReference type="PANTHER" id="PTHR12619">
    <property type="entry name" value="RFX TRANSCRIPTION FACTOR FAMILY"/>
    <property type="match status" value="1"/>
</dbReference>
<comment type="caution">
    <text evidence="4">The sequence shown here is derived from an EMBL/GenBank/DDBJ whole genome shotgun (WGS) entry which is preliminary data.</text>
</comment>
<dbReference type="Proteomes" id="UP000326924">
    <property type="component" value="Unassembled WGS sequence"/>
</dbReference>
<dbReference type="Pfam" id="PF25340">
    <property type="entry name" value="BCD_RFX"/>
    <property type="match status" value="1"/>
</dbReference>
<dbReference type="EMBL" id="VXIS01000039">
    <property type="protein sequence ID" value="KAA8911139.1"/>
    <property type="molecule type" value="Genomic_DNA"/>
</dbReference>
<dbReference type="InterPro" id="IPR036388">
    <property type="entry name" value="WH-like_DNA-bd_sf"/>
</dbReference>
<feature type="compositionally biased region" description="Polar residues" evidence="2">
    <location>
        <begin position="39"/>
        <end position="56"/>
    </location>
</feature>
<sequence length="741" mass="81459">MEDASPPQTPSATRSEPQQRSRSRSIISNAAGAPPLVATPTSVTQYSPESHPTTDPSLLALTQQQVADSTTVPVDIALLDQSQLASAANAFPIDPALEGPAPPEHPIPTNISPDAPSISPPIIEMARFQDAHTLEEEEAAEEAPAGEDEPATRPSGGRNKRGSSAGEDNDAELRRLAAENADVELEELARRVRNDENSPSAEKTRQVYGLGWLMHNCERVPDTSVAVPRNRVYARYVTVCANEKIKPLNPASFGKLVRLLYPEIKTRRLGVRGQSKYHYCGIRLAGEHSSPNASHGPGSASGSEPPAHAVGEDHVQVFIPRRPFYSSLLTVLIYSTSNRATAPVGTFVSSNPPSKKPRHESPLSKFMLNGLCFMRQDPEIVQDVFRIPDINPYIPPGTDLDVAATLTAIYRSHCTSLVECVRYMRLKQFHQLFVSFHGTLTVPVQKLLAVPSLAPWIREADWVMYKEMIRLLSPLALQVVPSFVLTALRQLSTNLATHISVTFSACSEHIIQAKLVPATIFASLLDRLLRVNDAAHAAARFLGNPPDREQMIKDWQAYVNAQMIVDREIPCHAPLVKNILESEIPNLLQPGCRERSPAPGIEDGASTESVLDKWTNFLTSLPDRFGVNSPRYFNICLGAVSSASLRDLTTNGAISFGSWWVVRCWIDEWMSWQAERGGFLSHGAVRRNGDRRSEISDIMDTSEDLAHDDSGISLKDDNINLLEDVGDDRDNRMVVPVNFGK</sequence>
<accession>A0A5J5F440</accession>
<organism evidence="4 5">
    <name type="scientific">Sphaerosporella brunnea</name>
    <dbReference type="NCBI Taxonomy" id="1250544"/>
    <lineage>
        <taxon>Eukaryota</taxon>
        <taxon>Fungi</taxon>
        <taxon>Dikarya</taxon>
        <taxon>Ascomycota</taxon>
        <taxon>Pezizomycotina</taxon>
        <taxon>Pezizomycetes</taxon>
        <taxon>Pezizales</taxon>
        <taxon>Pyronemataceae</taxon>
        <taxon>Sphaerosporella</taxon>
    </lineage>
</organism>
<gene>
    <name evidence="4" type="ORF">FN846DRAFT_888012</name>
</gene>
<dbReference type="InParanoid" id="A0A5J5F440"/>
<dbReference type="InterPro" id="IPR003150">
    <property type="entry name" value="DNA-bd_RFX"/>
</dbReference>
<evidence type="ECO:0000259" key="3">
    <source>
        <dbReference type="PROSITE" id="PS51526"/>
    </source>
</evidence>
<feature type="domain" description="RFX-type winged-helix" evidence="3">
    <location>
        <begin position="209"/>
        <end position="286"/>
    </location>
</feature>
<evidence type="ECO:0000313" key="5">
    <source>
        <dbReference type="Proteomes" id="UP000326924"/>
    </source>
</evidence>
<feature type="region of interest" description="Disordered" evidence="2">
    <location>
        <begin position="134"/>
        <end position="170"/>
    </location>
</feature>
<feature type="region of interest" description="Disordered" evidence="2">
    <location>
        <begin position="1"/>
        <end position="56"/>
    </location>
</feature>
<dbReference type="InterPro" id="IPR036390">
    <property type="entry name" value="WH_DNA-bd_sf"/>
</dbReference>
<dbReference type="OrthoDB" id="10056949at2759"/>
<dbReference type="InterPro" id="IPR039779">
    <property type="entry name" value="RFX-like"/>
</dbReference>
<dbReference type="AlphaFoldDB" id="A0A5J5F440"/>
<dbReference type="Pfam" id="PF02257">
    <property type="entry name" value="RFX_DNA_binding"/>
    <property type="match status" value="1"/>
</dbReference>
<feature type="region of interest" description="Disordered" evidence="2">
    <location>
        <begin position="94"/>
        <end position="120"/>
    </location>
</feature>
<feature type="region of interest" description="Disordered" evidence="2">
    <location>
        <begin position="288"/>
        <end position="308"/>
    </location>
</feature>
<keyword evidence="5" id="KW-1185">Reference proteome</keyword>
<protein>
    <submittedName>
        <fullName evidence="4">RFX DNA-binding domain-containing protein</fullName>
    </submittedName>
</protein>
<reference evidence="4 5" key="1">
    <citation type="submission" date="2019-09" db="EMBL/GenBank/DDBJ databases">
        <title>Draft genome of the ectomycorrhizal ascomycete Sphaerosporella brunnea.</title>
        <authorList>
            <consortium name="DOE Joint Genome Institute"/>
            <person name="Benucci G.M."/>
            <person name="Marozzi G."/>
            <person name="Antonielli L."/>
            <person name="Sanchez S."/>
            <person name="Marco P."/>
            <person name="Wang X."/>
            <person name="Falini L.B."/>
            <person name="Barry K."/>
            <person name="Haridas S."/>
            <person name="Lipzen A."/>
            <person name="Labutti K."/>
            <person name="Grigoriev I.V."/>
            <person name="Murat C."/>
            <person name="Martin F."/>
            <person name="Albertini E."/>
            <person name="Donnini D."/>
            <person name="Bonito G."/>
        </authorList>
    </citation>
    <scope>NUCLEOTIDE SEQUENCE [LARGE SCALE GENOMIC DNA]</scope>
    <source>
        <strain evidence="4 5">Sb_GMNB300</strain>
    </source>
</reference>
<name>A0A5J5F440_9PEZI</name>
<evidence type="ECO:0000256" key="2">
    <source>
        <dbReference type="SAM" id="MobiDB-lite"/>
    </source>
</evidence>
<dbReference type="InterPro" id="IPR057321">
    <property type="entry name" value="RFX1-4/6/8-like_BCD"/>
</dbReference>
<dbReference type="FunCoup" id="A0A5J5F440">
    <property type="interactions" value="553"/>
</dbReference>
<dbReference type="PROSITE" id="PS51526">
    <property type="entry name" value="RFX_DBD"/>
    <property type="match status" value="1"/>
</dbReference>
<proteinExistence type="predicted"/>